<dbReference type="EnsemblPlants" id="QL11p005089:mrna">
    <property type="protein sequence ID" value="QL11p005089:mrna"/>
    <property type="gene ID" value="QL11p005089"/>
</dbReference>
<proteinExistence type="predicted"/>
<dbReference type="OrthoDB" id="1928288at2759"/>
<keyword evidence="3" id="KW-1185">Reference proteome</keyword>
<dbReference type="PANTHER" id="PTHR33167:SF33">
    <property type="entry name" value="MYB-CC TYPE TRANSCRIPTION FACTOR LHEQLE-CONTAINING DOMAIN-CONTAINING PROTEIN"/>
    <property type="match status" value="1"/>
</dbReference>
<dbReference type="Proteomes" id="UP000594261">
    <property type="component" value="Chromosome 11"/>
</dbReference>
<dbReference type="EMBL" id="LRBV02000011">
    <property type="status" value="NOT_ANNOTATED_CDS"/>
    <property type="molecule type" value="Genomic_DNA"/>
</dbReference>
<feature type="compositionally biased region" description="Basic and acidic residues" evidence="1">
    <location>
        <begin position="248"/>
        <end position="262"/>
    </location>
</feature>
<gene>
    <name evidence="2" type="primary">LOC115967516</name>
</gene>
<evidence type="ECO:0000313" key="3">
    <source>
        <dbReference type="Proteomes" id="UP000594261"/>
    </source>
</evidence>
<feature type="region of interest" description="Disordered" evidence="1">
    <location>
        <begin position="142"/>
        <end position="161"/>
    </location>
</feature>
<dbReference type="RefSeq" id="XP_030942486.1">
    <property type="nucleotide sequence ID" value="XM_031086626.1"/>
</dbReference>
<feature type="compositionally biased region" description="Basic and acidic residues" evidence="1">
    <location>
        <begin position="142"/>
        <end position="151"/>
    </location>
</feature>
<dbReference type="GeneID" id="115967516"/>
<feature type="region of interest" description="Disordered" evidence="1">
    <location>
        <begin position="248"/>
        <end position="281"/>
    </location>
</feature>
<protein>
    <submittedName>
        <fullName evidence="2">Uncharacterized protein</fullName>
    </submittedName>
</protein>
<dbReference type="OMA" id="MGTKLEC"/>
<dbReference type="Gramene" id="QL11p005089:mrna">
    <property type="protein sequence ID" value="QL11p005089:mrna"/>
    <property type="gene ID" value="QL11p005089"/>
</dbReference>
<feature type="compositionally biased region" description="Polar residues" evidence="1">
    <location>
        <begin position="189"/>
        <end position="200"/>
    </location>
</feature>
<reference evidence="2 3" key="1">
    <citation type="journal article" date="2016" name="G3 (Bethesda)">
        <title>First Draft Assembly and Annotation of the Genome of a California Endemic Oak Quercus lobata Nee (Fagaceae).</title>
        <authorList>
            <person name="Sork V.L."/>
            <person name="Fitz-Gibbon S.T."/>
            <person name="Puiu D."/>
            <person name="Crepeau M."/>
            <person name="Gugger P.F."/>
            <person name="Sherman R."/>
            <person name="Stevens K."/>
            <person name="Langley C.H."/>
            <person name="Pellegrini M."/>
            <person name="Salzberg S.L."/>
        </authorList>
    </citation>
    <scope>NUCLEOTIDE SEQUENCE [LARGE SCALE GENOMIC DNA]</scope>
    <source>
        <strain evidence="2 3">cv. SW786</strain>
    </source>
</reference>
<dbReference type="FunCoup" id="A0A7N2MXK2">
    <property type="interactions" value="5"/>
</dbReference>
<name>A0A7N2MXK2_QUELO</name>
<feature type="compositionally biased region" description="Polar residues" evidence="1">
    <location>
        <begin position="265"/>
        <end position="276"/>
    </location>
</feature>
<feature type="region of interest" description="Disordered" evidence="1">
    <location>
        <begin position="170"/>
        <end position="208"/>
    </location>
</feature>
<dbReference type="AlphaFoldDB" id="A0A7N2MXK2"/>
<dbReference type="KEGG" id="qlo:115967516"/>
<reference evidence="2" key="2">
    <citation type="submission" date="2021-01" db="UniProtKB">
        <authorList>
            <consortium name="EnsemblPlants"/>
        </authorList>
    </citation>
    <scope>IDENTIFICATION</scope>
</reference>
<dbReference type="PANTHER" id="PTHR33167">
    <property type="entry name" value="TRANSCRIPTION FACTOR, PUTATIVE (DUF863)-RELATED"/>
    <property type="match status" value="1"/>
</dbReference>
<dbReference type="InParanoid" id="A0A7N2MXK2"/>
<organism evidence="2 3">
    <name type="scientific">Quercus lobata</name>
    <name type="common">Valley oak</name>
    <dbReference type="NCBI Taxonomy" id="97700"/>
    <lineage>
        <taxon>Eukaryota</taxon>
        <taxon>Viridiplantae</taxon>
        <taxon>Streptophyta</taxon>
        <taxon>Embryophyta</taxon>
        <taxon>Tracheophyta</taxon>
        <taxon>Spermatophyta</taxon>
        <taxon>Magnoliopsida</taxon>
        <taxon>eudicotyledons</taxon>
        <taxon>Gunneridae</taxon>
        <taxon>Pentapetalae</taxon>
        <taxon>rosids</taxon>
        <taxon>fabids</taxon>
        <taxon>Fagales</taxon>
        <taxon>Fagaceae</taxon>
        <taxon>Quercus</taxon>
    </lineage>
</organism>
<accession>A0A7N2MXK2</accession>
<evidence type="ECO:0000313" key="2">
    <source>
        <dbReference type="EnsemblPlants" id="QL11p005089:mrna"/>
    </source>
</evidence>
<sequence length="294" mass="32863">MGTRLEYAVNLLATSPNSNSFTVHCVDDWEHFKNRGLKGNCYTTVVDSSEDSMDRKLEKHNLESIKKTMQMHEDVFKNQVKELHRLYKVQKMLMGELKKELKQNRYWSSMTSSDISHAHFINSHHPSMQTTSEFNFQIQSLRDDPNSRERSGSCSGDTMKMARGFDLERPAAEEDRSTGVSAVEEDQAGPSSQMPTSSHKMSVAGSDEDSEVELTLSIGGCLSKKASSKSSKTQLGLCDSSSHKGIREIDSSASFKSDRGEDCSDPNTPMSSSSAAFDQETNRPHWLFQGLKLK</sequence>
<evidence type="ECO:0000256" key="1">
    <source>
        <dbReference type="SAM" id="MobiDB-lite"/>
    </source>
</evidence>